<evidence type="ECO:0000313" key="7">
    <source>
        <dbReference type="Proteomes" id="UP001523565"/>
    </source>
</evidence>
<comment type="caution">
    <text evidence="6">The sequence shown here is derived from an EMBL/GenBank/DDBJ whole genome shotgun (WGS) entry which is preliminary data.</text>
</comment>
<protein>
    <submittedName>
        <fullName evidence="6">Extracellular solute-binding protein</fullName>
    </submittedName>
</protein>
<accession>A0ABT1EHK4</accession>
<sequence length="399" mass="45845">MKKRILLLLGIVLTLLFLVTSCQTKKEEPKKEEKPQEPVVEETAQEVTLLLKDDEFDLFLSKEVIKAFEEEYPEIKIKKSKTKDIVKYYEELEETEPEALADIVVNEAGTIALNQGKWANLTALDSEFVGQIPEALEYADEEAVYGIPLKMETDYVFYWKDLFAEQELAVPETWSEFVETAFALTEKVGSEDPEFIALGCGFKDIWPCYPYMEILPVAETGDIYRAYEKVYQLLGSEAVSGDLLSLGRSEVTSLFASKKVGMMTLSGSEYQKIKEDLSEEELENLGCFYLPVRDTKEEPFRVVTYGKTFLSINEASENKEAALTFIRWIYAESGYQEFLAEEQEFLQQASIQMPEVEVLTYHSQSQALPFWSCELGVQMLTEEFDFEQEMEYVYERGQD</sequence>
<dbReference type="Gene3D" id="3.40.190.10">
    <property type="entry name" value="Periplasmic binding protein-like II"/>
    <property type="match status" value="1"/>
</dbReference>
<dbReference type="Proteomes" id="UP001523565">
    <property type="component" value="Unassembled WGS sequence"/>
</dbReference>
<dbReference type="EMBL" id="JAMZFV010000010">
    <property type="protein sequence ID" value="MCP1110171.1"/>
    <property type="molecule type" value="Genomic_DNA"/>
</dbReference>
<keyword evidence="3" id="KW-0472">Membrane</keyword>
<dbReference type="InterPro" id="IPR006059">
    <property type="entry name" value="SBP"/>
</dbReference>
<keyword evidence="4" id="KW-0564">Palmitate</keyword>
<keyword evidence="7" id="KW-1185">Reference proteome</keyword>
<evidence type="ECO:0000313" key="6">
    <source>
        <dbReference type="EMBL" id="MCP1110171.1"/>
    </source>
</evidence>
<evidence type="ECO:0000256" key="3">
    <source>
        <dbReference type="ARBA" id="ARBA00023136"/>
    </source>
</evidence>
<keyword evidence="2" id="KW-0732">Signal</keyword>
<dbReference type="SUPFAM" id="SSF53850">
    <property type="entry name" value="Periplasmic binding protein-like II"/>
    <property type="match status" value="1"/>
</dbReference>
<keyword evidence="1" id="KW-1003">Cell membrane</keyword>
<dbReference type="PROSITE" id="PS51257">
    <property type="entry name" value="PROKAR_LIPOPROTEIN"/>
    <property type="match status" value="1"/>
</dbReference>
<dbReference type="RefSeq" id="WP_262069052.1">
    <property type="nucleotide sequence ID" value="NZ_JAMXOC010000010.1"/>
</dbReference>
<reference evidence="6 7" key="1">
    <citation type="journal article" date="2022" name="Genome Biol. Evol.">
        <title>Host diet, physiology and behaviors set the stage for Lachnospiraceae cladogenesis.</title>
        <authorList>
            <person name="Vera-Ponce De Leon A."/>
            <person name="Schneider M."/>
            <person name="Jahnes B.C."/>
            <person name="Sadowski V."/>
            <person name="Camuy-Velez L.A."/>
            <person name="Duan J."/>
            <person name="Sabree Z.L."/>
        </authorList>
    </citation>
    <scope>NUCLEOTIDE SEQUENCE [LARGE SCALE GENOMIC DNA]</scope>
    <source>
        <strain evidence="6 7">PAL227</strain>
    </source>
</reference>
<proteinExistence type="predicted"/>
<dbReference type="PANTHER" id="PTHR43649">
    <property type="entry name" value="ARABINOSE-BINDING PROTEIN-RELATED"/>
    <property type="match status" value="1"/>
</dbReference>
<dbReference type="PANTHER" id="PTHR43649:SF33">
    <property type="entry name" value="POLYGALACTURONAN_RHAMNOGALACTURONAN-BINDING PROTEIN YTCQ"/>
    <property type="match status" value="1"/>
</dbReference>
<evidence type="ECO:0000256" key="1">
    <source>
        <dbReference type="ARBA" id="ARBA00022475"/>
    </source>
</evidence>
<keyword evidence="5" id="KW-0449">Lipoprotein</keyword>
<dbReference type="Pfam" id="PF13416">
    <property type="entry name" value="SBP_bac_8"/>
    <property type="match status" value="1"/>
</dbReference>
<name>A0ABT1EHK4_9FIRM</name>
<dbReference type="InterPro" id="IPR050490">
    <property type="entry name" value="Bact_solute-bd_prot1"/>
</dbReference>
<organism evidence="6 7">
    <name type="scientific">Ohessyouella blattaphilus</name>
    <dbReference type="NCBI Taxonomy" id="2949333"/>
    <lineage>
        <taxon>Bacteria</taxon>
        <taxon>Bacillati</taxon>
        <taxon>Bacillota</taxon>
        <taxon>Clostridia</taxon>
        <taxon>Lachnospirales</taxon>
        <taxon>Lachnospiraceae</taxon>
        <taxon>Ohessyouella</taxon>
    </lineage>
</organism>
<evidence type="ECO:0000256" key="4">
    <source>
        <dbReference type="ARBA" id="ARBA00023139"/>
    </source>
</evidence>
<evidence type="ECO:0000256" key="5">
    <source>
        <dbReference type="ARBA" id="ARBA00023288"/>
    </source>
</evidence>
<evidence type="ECO:0000256" key="2">
    <source>
        <dbReference type="ARBA" id="ARBA00022729"/>
    </source>
</evidence>
<gene>
    <name evidence="6" type="ORF">NK118_07905</name>
</gene>